<evidence type="ECO:0000313" key="3">
    <source>
        <dbReference type="Proteomes" id="UP000584642"/>
    </source>
</evidence>
<dbReference type="PIRSF" id="PIRSF006421">
    <property type="entry name" value="UCP006421"/>
    <property type="match status" value="1"/>
</dbReference>
<gene>
    <name evidence="2" type="ORF">HND93_09095</name>
</gene>
<dbReference type="SUPFAM" id="SSF143631">
    <property type="entry name" value="ApbE-like"/>
    <property type="match status" value="1"/>
</dbReference>
<dbReference type="InterPro" id="IPR007183">
    <property type="entry name" value="UPF0280"/>
</dbReference>
<evidence type="ECO:0000256" key="1">
    <source>
        <dbReference type="SAM" id="MobiDB-lite"/>
    </source>
</evidence>
<sequence>MSGPLAATLPDGRLHLQHGPIDLIVAVDGGVWEVRAAYAAAVARFADILPTLCGELALLRAPLGAEPPPLAGPVARRMLAACWPHREVFITPMAAVAGAVADEILAAILAAAPRVRRASVNNGGDIALHLTDGETLTVGVATPSPPRGEGRGEGETPLFPARGGMRGLSPSPNPLPGGERAVWMDGTFPLTAALPVRGVATSGWRGRSQSLGIADAATVLARSAAEADAAATMVANAIDVAHPAVMRLPARAVKDDSDLGERLVTVAVGALPDAAVRAALDNGVRVAERLRTEGLIWGAVLVLAGAVRVVGPLPGLMTDKNREAA</sequence>
<keyword evidence="3" id="KW-1185">Reference proteome</keyword>
<feature type="region of interest" description="Disordered" evidence="1">
    <location>
        <begin position="143"/>
        <end position="177"/>
    </location>
</feature>
<dbReference type="InterPro" id="IPR003374">
    <property type="entry name" value="ApbE-like_sf"/>
</dbReference>
<dbReference type="Proteomes" id="UP000584642">
    <property type="component" value="Unassembled WGS sequence"/>
</dbReference>
<organism evidence="2 3">
    <name type="scientific">Azospirillum oleiclasticum</name>
    <dbReference type="NCBI Taxonomy" id="2735135"/>
    <lineage>
        <taxon>Bacteria</taxon>
        <taxon>Pseudomonadati</taxon>
        <taxon>Pseudomonadota</taxon>
        <taxon>Alphaproteobacteria</taxon>
        <taxon>Rhodospirillales</taxon>
        <taxon>Azospirillaceae</taxon>
        <taxon>Azospirillum</taxon>
    </lineage>
</organism>
<evidence type="ECO:0000313" key="2">
    <source>
        <dbReference type="EMBL" id="NYZ19868.1"/>
    </source>
</evidence>
<protein>
    <submittedName>
        <fullName evidence="2">UPF0280 family protein</fullName>
    </submittedName>
</protein>
<dbReference type="Gene3D" id="3.10.520.10">
    <property type="entry name" value="ApbE-like domains"/>
    <property type="match status" value="1"/>
</dbReference>
<reference evidence="2 3" key="1">
    <citation type="submission" date="2020-05" db="EMBL/GenBank/DDBJ databases">
        <title>Azospirillum oleiclasticum sp. nov, a nitrogen-fixing and heavy crude oil-emulsifying bacterium isolated from the crude oil of Yumen Oilfield.</title>
        <authorList>
            <person name="Wu D."/>
            <person name="Cai M."/>
            <person name="Zhang X."/>
        </authorList>
    </citation>
    <scope>NUCLEOTIDE SEQUENCE [LARGE SCALE GENOMIC DNA]</scope>
    <source>
        <strain evidence="2 3">ROY-1-1-2</strain>
    </source>
</reference>
<dbReference type="RefSeq" id="WP_180281627.1">
    <property type="nucleotide sequence ID" value="NZ_JABFDB010000004.1"/>
</dbReference>
<proteinExistence type="predicted"/>
<name>A0ABX2T9J6_9PROT</name>
<comment type="caution">
    <text evidence="2">The sequence shown here is derived from an EMBL/GenBank/DDBJ whole genome shotgun (WGS) entry which is preliminary data.</text>
</comment>
<accession>A0ABX2T9J6</accession>
<dbReference type="NCBIfam" id="NF003322">
    <property type="entry name" value="PRK04334.1-2"/>
    <property type="match status" value="1"/>
</dbReference>
<dbReference type="EMBL" id="JABFDB010000004">
    <property type="protein sequence ID" value="NYZ19868.1"/>
    <property type="molecule type" value="Genomic_DNA"/>
</dbReference>